<dbReference type="EMBL" id="ASHM01188234">
    <property type="protein sequence ID" value="PNX66025.1"/>
    <property type="molecule type" value="Genomic_DNA"/>
</dbReference>
<reference evidence="2 3" key="2">
    <citation type="journal article" date="2017" name="Front. Plant Sci.">
        <title>Gene Classification and Mining of Molecular Markers Useful in Red Clover (Trifolium pratense) Breeding.</title>
        <authorList>
            <person name="Istvanek J."/>
            <person name="Dluhosova J."/>
            <person name="Dluhos P."/>
            <person name="Patkova L."/>
            <person name="Nedelnik J."/>
            <person name="Repkova J."/>
        </authorList>
    </citation>
    <scope>NUCLEOTIDE SEQUENCE [LARGE SCALE GENOMIC DNA]</scope>
    <source>
        <strain evidence="3">cv. Tatra</strain>
        <tissue evidence="2">Young leaves</tissue>
    </source>
</reference>
<evidence type="ECO:0000313" key="3">
    <source>
        <dbReference type="Proteomes" id="UP000236291"/>
    </source>
</evidence>
<dbReference type="Proteomes" id="UP000236291">
    <property type="component" value="Unassembled WGS sequence"/>
</dbReference>
<proteinExistence type="predicted"/>
<reference evidence="2 3" key="1">
    <citation type="journal article" date="2014" name="Am. J. Bot.">
        <title>Genome assembly and annotation for red clover (Trifolium pratense; Fabaceae).</title>
        <authorList>
            <person name="Istvanek J."/>
            <person name="Jaros M."/>
            <person name="Krenek A."/>
            <person name="Repkova J."/>
        </authorList>
    </citation>
    <scope>NUCLEOTIDE SEQUENCE [LARGE SCALE GENOMIC DNA]</scope>
    <source>
        <strain evidence="3">cv. Tatra</strain>
        <tissue evidence="2">Young leaves</tissue>
    </source>
</reference>
<dbReference type="AlphaFoldDB" id="A0A2K3KIB1"/>
<sequence>MWHSYIQILLAQQKQEWLGSPAQAAGSADLIAGTGTHTVGTERRQAHRRAGLSLSTHT</sequence>
<feature type="region of interest" description="Disordered" evidence="1">
    <location>
        <begin position="36"/>
        <end position="58"/>
    </location>
</feature>
<protein>
    <submittedName>
        <fullName evidence="2">Uncharacterized protein</fullName>
    </submittedName>
</protein>
<organism evidence="2 3">
    <name type="scientific">Trifolium pratense</name>
    <name type="common">Red clover</name>
    <dbReference type="NCBI Taxonomy" id="57577"/>
    <lineage>
        <taxon>Eukaryota</taxon>
        <taxon>Viridiplantae</taxon>
        <taxon>Streptophyta</taxon>
        <taxon>Embryophyta</taxon>
        <taxon>Tracheophyta</taxon>
        <taxon>Spermatophyta</taxon>
        <taxon>Magnoliopsida</taxon>
        <taxon>eudicotyledons</taxon>
        <taxon>Gunneridae</taxon>
        <taxon>Pentapetalae</taxon>
        <taxon>rosids</taxon>
        <taxon>fabids</taxon>
        <taxon>Fabales</taxon>
        <taxon>Fabaceae</taxon>
        <taxon>Papilionoideae</taxon>
        <taxon>50 kb inversion clade</taxon>
        <taxon>NPAAA clade</taxon>
        <taxon>Hologalegina</taxon>
        <taxon>IRL clade</taxon>
        <taxon>Trifolieae</taxon>
        <taxon>Trifolium</taxon>
    </lineage>
</organism>
<accession>A0A2K3KIB1</accession>
<comment type="caution">
    <text evidence="2">The sequence shown here is derived from an EMBL/GenBank/DDBJ whole genome shotgun (WGS) entry which is preliminary data.</text>
</comment>
<name>A0A2K3KIB1_TRIPR</name>
<evidence type="ECO:0000313" key="2">
    <source>
        <dbReference type="EMBL" id="PNX66025.1"/>
    </source>
</evidence>
<gene>
    <name evidence="2" type="ORF">L195_g062883</name>
</gene>
<feature type="non-terminal residue" evidence="2">
    <location>
        <position position="58"/>
    </location>
</feature>
<evidence type="ECO:0000256" key="1">
    <source>
        <dbReference type="SAM" id="MobiDB-lite"/>
    </source>
</evidence>